<keyword evidence="3" id="KW-1185">Reference proteome</keyword>
<evidence type="ECO:0000313" key="2">
    <source>
        <dbReference type="EMBL" id="RSH89049.1"/>
    </source>
</evidence>
<name>A0A427YCZ7_9TREE</name>
<organism evidence="2 3">
    <name type="scientific">Saitozyma podzolica</name>
    <dbReference type="NCBI Taxonomy" id="1890683"/>
    <lineage>
        <taxon>Eukaryota</taxon>
        <taxon>Fungi</taxon>
        <taxon>Dikarya</taxon>
        <taxon>Basidiomycota</taxon>
        <taxon>Agaricomycotina</taxon>
        <taxon>Tremellomycetes</taxon>
        <taxon>Tremellales</taxon>
        <taxon>Trimorphomycetaceae</taxon>
        <taxon>Saitozyma</taxon>
    </lineage>
</organism>
<protein>
    <submittedName>
        <fullName evidence="2">Uncharacterized protein</fullName>
    </submittedName>
</protein>
<feature type="region of interest" description="Disordered" evidence="1">
    <location>
        <begin position="122"/>
        <end position="142"/>
    </location>
</feature>
<dbReference type="Proteomes" id="UP000279259">
    <property type="component" value="Unassembled WGS sequence"/>
</dbReference>
<gene>
    <name evidence="2" type="ORF">EHS25_002711</name>
</gene>
<dbReference type="OrthoDB" id="10281839at2759"/>
<reference evidence="2 3" key="1">
    <citation type="submission" date="2018-11" db="EMBL/GenBank/DDBJ databases">
        <title>Genome sequence of Saitozyma podzolica DSM 27192.</title>
        <authorList>
            <person name="Aliyu H."/>
            <person name="Gorte O."/>
            <person name="Ochsenreither K."/>
        </authorList>
    </citation>
    <scope>NUCLEOTIDE SEQUENCE [LARGE SCALE GENOMIC DNA]</scope>
    <source>
        <strain evidence="2 3">DSM 27192</strain>
    </source>
</reference>
<evidence type="ECO:0000256" key="1">
    <source>
        <dbReference type="SAM" id="MobiDB-lite"/>
    </source>
</evidence>
<accession>A0A427YCZ7</accession>
<dbReference type="EMBL" id="RSCD01000015">
    <property type="protein sequence ID" value="RSH89049.1"/>
    <property type="molecule type" value="Genomic_DNA"/>
</dbReference>
<comment type="caution">
    <text evidence="2">The sequence shown here is derived from an EMBL/GenBank/DDBJ whole genome shotgun (WGS) entry which is preliminary data.</text>
</comment>
<proteinExistence type="predicted"/>
<sequence>MSLPVRPTAPVWDPVEKDIYERAHNQEDPTETTAELLWEGRGHGPPGTDFPIALAASSDEVEGSLDPIHQFHEAVLVETASPSVAVGGEAQPGTRSSAPGTSVIRAPASGLIPLDQVHTVAHPHGLTRGEGPGPHGSDDPHAAQYYLHHAHPDAAERAEMEQAGLTAPAAGLQRKM</sequence>
<dbReference type="AlphaFoldDB" id="A0A427YCZ7"/>
<feature type="region of interest" description="Disordered" evidence="1">
    <location>
        <begin position="155"/>
        <end position="176"/>
    </location>
</feature>
<evidence type="ECO:0000313" key="3">
    <source>
        <dbReference type="Proteomes" id="UP000279259"/>
    </source>
</evidence>